<organism evidence="1 3">
    <name type="scientific">Catenuloplanes indicus</name>
    <dbReference type="NCBI Taxonomy" id="137267"/>
    <lineage>
        <taxon>Bacteria</taxon>
        <taxon>Bacillati</taxon>
        <taxon>Actinomycetota</taxon>
        <taxon>Actinomycetes</taxon>
        <taxon>Micromonosporales</taxon>
        <taxon>Micromonosporaceae</taxon>
        <taxon>Catenuloplanes</taxon>
    </lineage>
</organism>
<gene>
    <name evidence="1" type="ORF">J2S42_000046</name>
    <name evidence="2" type="ORF">J2S42_008447</name>
</gene>
<proteinExistence type="predicted"/>
<dbReference type="EMBL" id="JAUSUZ010000002">
    <property type="protein sequence ID" value="MDQ0371699.1"/>
    <property type="molecule type" value="Genomic_DNA"/>
</dbReference>
<sequence length="87" mass="9271">MTIPTSAEGDVPWDAVDGWGGHYRSRIDPAWEVHEAAGGAGWELRNTATGSVRPIDTRGGLYAALDIAEAAIRSVVHGDPGSQRWTT</sequence>
<keyword evidence="3" id="KW-1185">Reference proteome</keyword>
<protein>
    <submittedName>
        <fullName evidence="1">Uncharacterized protein</fullName>
    </submittedName>
</protein>
<evidence type="ECO:0000313" key="2">
    <source>
        <dbReference type="EMBL" id="MDQ0371699.1"/>
    </source>
</evidence>
<dbReference type="Proteomes" id="UP001240236">
    <property type="component" value="Unassembled WGS sequence"/>
</dbReference>
<dbReference type="AlphaFoldDB" id="A0AAE4AUX1"/>
<accession>A0AAE4AUX1</accession>
<evidence type="ECO:0000313" key="3">
    <source>
        <dbReference type="Proteomes" id="UP001240236"/>
    </source>
</evidence>
<comment type="caution">
    <text evidence="1">The sequence shown here is derived from an EMBL/GenBank/DDBJ whole genome shotgun (WGS) entry which is preliminary data.</text>
</comment>
<dbReference type="RefSeq" id="WP_307233959.1">
    <property type="nucleotide sequence ID" value="NZ_JAUSUZ010000001.1"/>
</dbReference>
<dbReference type="EMBL" id="JAUSUZ010000001">
    <property type="protein sequence ID" value="MDQ0363377.1"/>
    <property type="molecule type" value="Genomic_DNA"/>
</dbReference>
<evidence type="ECO:0000313" key="1">
    <source>
        <dbReference type="EMBL" id="MDQ0363377.1"/>
    </source>
</evidence>
<reference evidence="1 3" key="1">
    <citation type="submission" date="2023-07" db="EMBL/GenBank/DDBJ databases">
        <title>Sequencing the genomes of 1000 actinobacteria strains.</title>
        <authorList>
            <person name="Klenk H.-P."/>
        </authorList>
    </citation>
    <scope>NUCLEOTIDE SEQUENCE [LARGE SCALE GENOMIC DNA]</scope>
    <source>
        <strain evidence="1 3">DSM 44709</strain>
    </source>
</reference>
<name>A0AAE4AUX1_9ACTN</name>